<evidence type="ECO:0000256" key="5">
    <source>
        <dbReference type="ARBA" id="ARBA00023242"/>
    </source>
</evidence>
<evidence type="ECO:0000313" key="9">
    <source>
        <dbReference type="Proteomes" id="UP000585474"/>
    </source>
</evidence>
<evidence type="ECO:0000256" key="1">
    <source>
        <dbReference type="ARBA" id="ARBA00004123"/>
    </source>
</evidence>
<dbReference type="SUPFAM" id="SSF118290">
    <property type="entry name" value="WRKY DNA-binding domain"/>
    <property type="match status" value="1"/>
</dbReference>
<evidence type="ECO:0000256" key="6">
    <source>
        <dbReference type="SAM" id="MobiDB-lite"/>
    </source>
</evidence>
<dbReference type="EMBL" id="BJWL01000003">
    <property type="protein sequence ID" value="GFY84453.1"/>
    <property type="molecule type" value="Genomic_DNA"/>
</dbReference>
<dbReference type="GO" id="GO:0003700">
    <property type="term" value="F:DNA-binding transcription factor activity"/>
    <property type="evidence" value="ECO:0007669"/>
    <property type="project" value="InterPro"/>
</dbReference>
<dbReference type="PANTHER" id="PTHR31282">
    <property type="entry name" value="WRKY TRANSCRIPTION FACTOR 21-RELATED"/>
    <property type="match status" value="1"/>
</dbReference>
<gene>
    <name evidence="8" type="ORF">Acr_03g0012270</name>
</gene>
<dbReference type="InterPro" id="IPR003657">
    <property type="entry name" value="WRKY_dom"/>
</dbReference>
<dbReference type="GO" id="GO:0043565">
    <property type="term" value="F:sequence-specific DNA binding"/>
    <property type="evidence" value="ECO:0007669"/>
    <property type="project" value="InterPro"/>
</dbReference>
<reference evidence="8 9" key="1">
    <citation type="submission" date="2019-07" db="EMBL/GenBank/DDBJ databases">
        <title>De Novo Assembly of kiwifruit Actinidia rufa.</title>
        <authorList>
            <person name="Sugita-Konishi S."/>
            <person name="Sato K."/>
            <person name="Mori E."/>
            <person name="Abe Y."/>
            <person name="Kisaki G."/>
            <person name="Hamano K."/>
            <person name="Suezawa K."/>
            <person name="Otani M."/>
            <person name="Fukuda T."/>
            <person name="Manabe T."/>
            <person name="Gomi K."/>
            <person name="Tabuchi M."/>
            <person name="Akimitsu K."/>
            <person name="Kataoka I."/>
        </authorList>
    </citation>
    <scope>NUCLEOTIDE SEQUENCE [LARGE SCALE GENOMIC DNA]</scope>
    <source>
        <strain evidence="9">cv. Fuchu</strain>
    </source>
</reference>
<keyword evidence="2" id="KW-0805">Transcription regulation</keyword>
<dbReference type="Pfam" id="PF03106">
    <property type="entry name" value="WRKY"/>
    <property type="match status" value="1"/>
</dbReference>
<sequence length="281" mass="30970">MEETNSLVLYACKLARDLELSFPNMANNPSILLSSCDEIIRVFSMARDRLSAHESQILWGVLMQFSGGGVEVPPVDLADSGGISSSQRSRRRKDDVGKRTVMVPAPRMGNTEIPPDDGYTWRKYGQKEILGSRFPRGYYRCTHQKQYHCPAKKQVQRLNNDPTTFQVTYNGDHTCHLSSFAPSALTISAQLSPPSITYSPPMPPVSAALGRWLSMDIQPMSGGGSAGAGPSTVRFGREVDYQWPVTDLADAMFNSGSSSNNSMELIFSSMEEKSETGERKT</sequence>
<evidence type="ECO:0000256" key="3">
    <source>
        <dbReference type="ARBA" id="ARBA00023125"/>
    </source>
</evidence>
<dbReference type="InterPro" id="IPR044810">
    <property type="entry name" value="WRKY_plant"/>
</dbReference>
<dbReference type="GO" id="GO:0005634">
    <property type="term" value="C:nucleus"/>
    <property type="evidence" value="ECO:0007669"/>
    <property type="project" value="UniProtKB-SubCell"/>
</dbReference>
<comment type="caution">
    <text evidence="8">The sequence shown here is derived from an EMBL/GenBank/DDBJ whole genome shotgun (WGS) entry which is preliminary data.</text>
</comment>
<name>A0A7J0EDA5_9ERIC</name>
<keyword evidence="9" id="KW-1185">Reference proteome</keyword>
<dbReference type="Proteomes" id="UP000585474">
    <property type="component" value="Unassembled WGS sequence"/>
</dbReference>
<feature type="region of interest" description="Disordered" evidence="6">
    <location>
        <begin position="76"/>
        <end position="98"/>
    </location>
</feature>
<evidence type="ECO:0000259" key="7">
    <source>
        <dbReference type="PROSITE" id="PS50811"/>
    </source>
</evidence>
<dbReference type="Gene3D" id="2.20.25.80">
    <property type="entry name" value="WRKY domain"/>
    <property type="match status" value="1"/>
</dbReference>
<feature type="domain" description="WRKY" evidence="7">
    <location>
        <begin position="116"/>
        <end position="178"/>
    </location>
</feature>
<keyword evidence="5" id="KW-0539">Nucleus</keyword>
<dbReference type="OrthoDB" id="684963at2759"/>
<dbReference type="PROSITE" id="PS50811">
    <property type="entry name" value="WRKY"/>
    <property type="match status" value="1"/>
</dbReference>
<evidence type="ECO:0000313" key="8">
    <source>
        <dbReference type="EMBL" id="GFY84453.1"/>
    </source>
</evidence>
<dbReference type="AlphaFoldDB" id="A0A7J0EDA5"/>
<comment type="subcellular location">
    <subcellularLocation>
        <location evidence="1">Nucleus</location>
    </subcellularLocation>
</comment>
<dbReference type="SMART" id="SM00774">
    <property type="entry name" value="WRKY"/>
    <property type="match status" value="1"/>
</dbReference>
<keyword evidence="3 8" id="KW-0238">DNA-binding</keyword>
<evidence type="ECO:0000256" key="4">
    <source>
        <dbReference type="ARBA" id="ARBA00023163"/>
    </source>
</evidence>
<proteinExistence type="predicted"/>
<organism evidence="8 9">
    <name type="scientific">Actinidia rufa</name>
    <dbReference type="NCBI Taxonomy" id="165716"/>
    <lineage>
        <taxon>Eukaryota</taxon>
        <taxon>Viridiplantae</taxon>
        <taxon>Streptophyta</taxon>
        <taxon>Embryophyta</taxon>
        <taxon>Tracheophyta</taxon>
        <taxon>Spermatophyta</taxon>
        <taxon>Magnoliopsida</taxon>
        <taxon>eudicotyledons</taxon>
        <taxon>Gunneridae</taxon>
        <taxon>Pentapetalae</taxon>
        <taxon>asterids</taxon>
        <taxon>Ericales</taxon>
        <taxon>Actinidiaceae</taxon>
        <taxon>Actinidia</taxon>
    </lineage>
</organism>
<dbReference type="InterPro" id="IPR036576">
    <property type="entry name" value="WRKY_dom_sf"/>
</dbReference>
<protein>
    <submittedName>
        <fullName evidence="8">WRKY DNA-binding protein 55</fullName>
    </submittedName>
</protein>
<evidence type="ECO:0000256" key="2">
    <source>
        <dbReference type="ARBA" id="ARBA00023015"/>
    </source>
</evidence>
<accession>A0A7J0EDA5</accession>
<keyword evidence="4" id="KW-0804">Transcription</keyword>